<sequence>MSTPTADLLAELAEIGRDPVRGGYTRPGLGEAELELRSWFIEQATRRGLEVELDRNGIVWAWWLPASGDRAGAVITGSHLDSVPGGGAYDGPLGVVSALRAFDLLREANEYPARPLALVVFPEEEGSRFGVPCLGSRLVSGALTPERARSLADADGVTFPDAARAAGIDPDAIGPDPERFADIHAFVELHVEQGRGLEDLGRPVAVGRSILAHGRWHVEIRGRGDHAGTTRMQDRQDPVVVLADAILAVREAAEQTPDARGTVGRLRAIPGGTNVIASQSDLWFDLRHRDESVVRELLAQITERIRAAAEREGCTVELQEESFSGEVRFDAGLRAQLEAALPDAPVLDTGAGHDAGVLASVIPTGMLYVRNPSGTSHAPDEGTSDEDAEAGSIALATALEALMR</sequence>
<dbReference type="InterPro" id="IPR011650">
    <property type="entry name" value="Peptidase_M20_dimer"/>
</dbReference>
<dbReference type="InterPro" id="IPR002933">
    <property type="entry name" value="Peptidase_M20"/>
</dbReference>
<evidence type="ECO:0000256" key="1">
    <source>
        <dbReference type="ARBA" id="ARBA00006153"/>
    </source>
</evidence>
<evidence type="ECO:0000259" key="3">
    <source>
        <dbReference type="Pfam" id="PF07687"/>
    </source>
</evidence>
<dbReference type="Pfam" id="PF01546">
    <property type="entry name" value="Peptidase_M20"/>
    <property type="match status" value="1"/>
</dbReference>
<dbReference type="PANTHER" id="PTHR32494:SF5">
    <property type="entry name" value="ALLANTOATE AMIDOHYDROLASE"/>
    <property type="match status" value="1"/>
</dbReference>
<gene>
    <name evidence="4" type="ORF">M3M28_08345</name>
</gene>
<accession>A0ABY4MXF8</accession>
<protein>
    <submittedName>
        <fullName evidence="4">Allantoate amidohydrolase</fullName>
    </submittedName>
</protein>
<dbReference type="Gene3D" id="3.40.630.10">
    <property type="entry name" value="Zn peptidases"/>
    <property type="match status" value="1"/>
</dbReference>
<dbReference type="InterPro" id="IPR036264">
    <property type="entry name" value="Bact_exopeptidase_dim_dom"/>
</dbReference>
<dbReference type="NCBIfam" id="NF006770">
    <property type="entry name" value="PRK09290.1-4"/>
    <property type="match status" value="1"/>
</dbReference>
<dbReference type="InterPro" id="IPR010158">
    <property type="entry name" value="Amidase_Cbmase"/>
</dbReference>
<keyword evidence="2" id="KW-0378">Hydrolase</keyword>
<name>A0ABY4MXF8_9MICO</name>
<dbReference type="PANTHER" id="PTHR32494">
    <property type="entry name" value="ALLANTOATE DEIMINASE-RELATED"/>
    <property type="match status" value="1"/>
</dbReference>
<dbReference type="CDD" id="cd03884">
    <property type="entry name" value="M20_bAS"/>
    <property type="match status" value="1"/>
</dbReference>
<dbReference type="SUPFAM" id="SSF53187">
    <property type="entry name" value="Zn-dependent exopeptidases"/>
    <property type="match status" value="1"/>
</dbReference>
<feature type="domain" description="Peptidase M20 dimerisation" evidence="3">
    <location>
        <begin position="215"/>
        <end position="310"/>
    </location>
</feature>
<proteinExistence type="inferred from homology"/>
<evidence type="ECO:0000313" key="4">
    <source>
        <dbReference type="EMBL" id="UQN14066.1"/>
    </source>
</evidence>
<dbReference type="NCBIfam" id="TIGR01879">
    <property type="entry name" value="hydantase"/>
    <property type="match status" value="1"/>
</dbReference>
<dbReference type="PIRSF" id="PIRSF001235">
    <property type="entry name" value="Amidase_carbamoylase"/>
    <property type="match status" value="1"/>
</dbReference>
<dbReference type="EMBL" id="CP097160">
    <property type="protein sequence ID" value="UQN14066.1"/>
    <property type="molecule type" value="Genomic_DNA"/>
</dbReference>
<evidence type="ECO:0000256" key="2">
    <source>
        <dbReference type="ARBA" id="ARBA00022801"/>
    </source>
</evidence>
<comment type="similarity">
    <text evidence="1">Belongs to the peptidase M20 family.</text>
</comment>
<organism evidence="4">
    <name type="scientific">Gulosibacter sediminis</name>
    <dbReference type="NCBI Taxonomy" id="1729695"/>
    <lineage>
        <taxon>Bacteria</taxon>
        <taxon>Bacillati</taxon>
        <taxon>Actinomycetota</taxon>
        <taxon>Actinomycetes</taxon>
        <taxon>Micrococcales</taxon>
        <taxon>Microbacteriaceae</taxon>
        <taxon>Gulosibacter</taxon>
    </lineage>
</organism>
<dbReference type="SUPFAM" id="SSF55031">
    <property type="entry name" value="Bacterial exopeptidase dimerisation domain"/>
    <property type="match status" value="1"/>
</dbReference>
<reference evidence="4" key="1">
    <citation type="submission" date="2022-05" db="EMBL/GenBank/DDBJ databases">
        <title>Complete genome sequence of toluene-degrading Gulosibacter sediminis strain ACHW.36C.</title>
        <authorList>
            <person name="Wai A.C."/>
            <person name="Lai G.K."/>
            <person name="Griffin S.D."/>
            <person name="Leung F.C."/>
        </authorList>
    </citation>
    <scope>NUCLEOTIDE SEQUENCE [LARGE SCALE GENOMIC DNA]</scope>
    <source>
        <strain evidence="4">ACHW.36C</strain>
    </source>
</reference>
<dbReference type="Pfam" id="PF07687">
    <property type="entry name" value="M20_dimer"/>
    <property type="match status" value="1"/>
</dbReference>
<dbReference type="Gene3D" id="3.30.70.360">
    <property type="match status" value="1"/>
</dbReference>